<feature type="signal peptide" evidence="2">
    <location>
        <begin position="1"/>
        <end position="21"/>
    </location>
</feature>
<keyword evidence="1" id="KW-1133">Transmembrane helix</keyword>
<dbReference type="CDD" id="cd00037">
    <property type="entry name" value="CLECT"/>
    <property type="match status" value="1"/>
</dbReference>
<dbReference type="OrthoDB" id="1899781at2759"/>
<dbReference type="Pfam" id="PF00085">
    <property type="entry name" value="Thioredoxin"/>
    <property type="match status" value="1"/>
</dbReference>
<feature type="transmembrane region" description="Helical" evidence="1">
    <location>
        <begin position="391"/>
        <end position="409"/>
    </location>
</feature>
<evidence type="ECO:0000313" key="5">
    <source>
        <dbReference type="Proteomes" id="UP001107558"/>
    </source>
</evidence>
<dbReference type="Gene3D" id="3.40.30.10">
    <property type="entry name" value="Glutaredoxin"/>
    <property type="match status" value="1"/>
</dbReference>
<dbReference type="GO" id="GO:0005929">
    <property type="term" value="C:cilium"/>
    <property type="evidence" value="ECO:0007669"/>
    <property type="project" value="TreeGrafter"/>
</dbReference>
<dbReference type="Proteomes" id="UP001107558">
    <property type="component" value="Chromosome 4"/>
</dbReference>
<evidence type="ECO:0000256" key="1">
    <source>
        <dbReference type="SAM" id="Phobius"/>
    </source>
</evidence>
<evidence type="ECO:0000313" key="4">
    <source>
        <dbReference type="EMBL" id="KAG5669324.1"/>
    </source>
</evidence>
<organism evidence="4 5">
    <name type="scientific">Polypedilum vanderplanki</name>
    <name type="common">Sleeping chironomid midge</name>
    <dbReference type="NCBI Taxonomy" id="319348"/>
    <lineage>
        <taxon>Eukaryota</taxon>
        <taxon>Metazoa</taxon>
        <taxon>Ecdysozoa</taxon>
        <taxon>Arthropoda</taxon>
        <taxon>Hexapoda</taxon>
        <taxon>Insecta</taxon>
        <taxon>Pterygota</taxon>
        <taxon>Neoptera</taxon>
        <taxon>Endopterygota</taxon>
        <taxon>Diptera</taxon>
        <taxon>Nematocera</taxon>
        <taxon>Chironomoidea</taxon>
        <taxon>Chironomidae</taxon>
        <taxon>Chironominae</taxon>
        <taxon>Polypedilum</taxon>
        <taxon>Polypedilum</taxon>
    </lineage>
</organism>
<dbReference type="EMBL" id="JADBJN010000004">
    <property type="protein sequence ID" value="KAG5669324.1"/>
    <property type="molecule type" value="Genomic_DNA"/>
</dbReference>
<dbReference type="InterPro" id="IPR013766">
    <property type="entry name" value="Thioredoxin_domain"/>
</dbReference>
<evidence type="ECO:0000259" key="3">
    <source>
        <dbReference type="PROSITE" id="PS51352"/>
    </source>
</evidence>
<keyword evidence="5" id="KW-1185">Reference proteome</keyword>
<dbReference type="AlphaFoldDB" id="A0A9J6BHL3"/>
<gene>
    <name evidence="4" type="ORF">PVAND_017212</name>
</gene>
<feature type="chain" id="PRO_5039936580" description="Thioredoxin domain-containing protein" evidence="2">
    <location>
        <begin position="22"/>
        <end position="434"/>
    </location>
</feature>
<protein>
    <recommendedName>
        <fullName evidence="3">Thioredoxin domain-containing protein</fullName>
    </recommendedName>
</protein>
<name>A0A9J6BHL3_POLVA</name>
<keyword evidence="1" id="KW-0472">Membrane</keyword>
<keyword evidence="2" id="KW-0732">Signal</keyword>
<dbReference type="SUPFAM" id="SSF56436">
    <property type="entry name" value="C-type lectin-like"/>
    <property type="match status" value="1"/>
</dbReference>
<comment type="caution">
    <text evidence="4">The sequence shown here is derived from an EMBL/GenBank/DDBJ whole genome shotgun (WGS) entry which is preliminary data.</text>
</comment>
<dbReference type="SUPFAM" id="SSF52833">
    <property type="entry name" value="Thioredoxin-like"/>
    <property type="match status" value="1"/>
</dbReference>
<evidence type="ECO:0000256" key="2">
    <source>
        <dbReference type="SAM" id="SignalP"/>
    </source>
</evidence>
<dbReference type="InterPro" id="IPR016187">
    <property type="entry name" value="CTDL_fold"/>
</dbReference>
<dbReference type="PANTHER" id="PTHR14684">
    <property type="entry name" value="THIOREDOXIN DOMAIN-CONTAINING PROTEIN 15"/>
    <property type="match status" value="1"/>
</dbReference>
<dbReference type="GO" id="GO:0060271">
    <property type="term" value="P:cilium assembly"/>
    <property type="evidence" value="ECO:0007669"/>
    <property type="project" value="TreeGrafter"/>
</dbReference>
<dbReference type="InterPro" id="IPR036249">
    <property type="entry name" value="Thioredoxin-like_sf"/>
</dbReference>
<sequence>MKKFIKFLIFIVAVKVIKVSSTSSFANTTFSKLLSTVSTITTPSVNLSECLAKNDIYDANNNYISSYCFITQEMNNSDAKNYCQSYGMMLFTIKTNDEFNALQNFCSTNLITQGWNIWISGMNGPNYVDSNDGTSPIDKNLLQIRLANFGRCLAFGNFLKEEEFSVLTNDCQKENSMFFFTGDFMDIKKREKIEKANVGNETSKYLDYITYLDTHQCNLHEVYEQDRRDRRAKCIRAKGNGTLYLMNSLNEVMTLLTPISGNLRNDQLPGNCAVILFYTKFCAGCQALIPHYNALARNFPDIKVAALDALEHPGLNTDFGIIGLPTIVLFHNGRMLHKFNISQPATVTNFINFISSHTNLKPNTSNVVVTSEDFSPTSPLKVTMLEERVDIFLWISWIFIIVCAVYYFTKSRTYGQIVEMINRTWRESNEAQMQ</sequence>
<dbReference type="PANTHER" id="PTHR14684:SF2">
    <property type="entry name" value="THIOREDOXIN DOMAIN-CONTAINING PROTEIN 15"/>
    <property type="match status" value="1"/>
</dbReference>
<accession>A0A9J6BHL3</accession>
<keyword evidence="1" id="KW-0812">Transmembrane</keyword>
<proteinExistence type="predicted"/>
<reference evidence="4" key="1">
    <citation type="submission" date="2021-03" db="EMBL/GenBank/DDBJ databases">
        <title>Chromosome level genome of the anhydrobiotic midge Polypedilum vanderplanki.</title>
        <authorList>
            <person name="Yoshida Y."/>
            <person name="Kikawada T."/>
            <person name="Gusev O."/>
        </authorList>
    </citation>
    <scope>NUCLEOTIDE SEQUENCE</scope>
    <source>
        <strain evidence="4">NIAS01</strain>
        <tissue evidence="4">Whole body or cell culture</tissue>
    </source>
</reference>
<dbReference type="PROSITE" id="PS51352">
    <property type="entry name" value="THIOREDOXIN_2"/>
    <property type="match status" value="1"/>
</dbReference>
<dbReference type="Gene3D" id="3.10.100.10">
    <property type="entry name" value="Mannose-Binding Protein A, subunit A"/>
    <property type="match status" value="1"/>
</dbReference>
<dbReference type="InterPro" id="IPR016186">
    <property type="entry name" value="C-type_lectin-like/link_sf"/>
</dbReference>
<dbReference type="InterPro" id="IPR042418">
    <property type="entry name" value="TXNDC15"/>
</dbReference>
<feature type="domain" description="Thioredoxin" evidence="3">
    <location>
        <begin position="244"/>
        <end position="359"/>
    </location>
</feature>